<evidence type="ECO:0000313" key="4">
    <source>
        <dbReference type="Proteomes" id="UP000626092"/>
    </source>
</evidence>
<dbReference type="AlphaFoldDB" id="A0A834HI50"/>
<dbReference type="InterPro" id="IPR019557">
    <property type="entry name" value="AminoTfrase-like_pln_mobile"/>
</dbReference>
<keyword evidence="4" id="KW-1185">Reference proteome</keyword>
<accession>A0A834HI50</accession>
<name>A0A834HI50_RHOSS</name>
<feature type="region of interest" description="Disordered" evidence="1">
    <location>
        <begin position="536"/>
        <end position="624"/>
    </location>
</feature>
<dbReference type="PANTHER" id="PTHR46033:SF80">
    <property type="entry name" value="PROTEIN MAIN-LIKE 2-LIKE"/>
    <property type="match status" value="1"/>
</dbReference>
<evidence type="ECO:0000313" key="3">
    <source>
        <dbReference type="EMBL" id="KAF7154609.1"/>
    </source>
</evidence>
<feature type="region of interest" description="Disordered" evidence="1">
    <location>
        <begin position="431"/>
        <end position="504"/>
    </location>
</feature>
<feature type="compositionally biased region" description="Basic and acidic residues" evidence="1">
    <location>
        <begin position="486"/>
        <end position="497"/>
    </location>
</feature>
<dbReference type="Proteomes" id="UP000626092">
    <property type="component" value="Unassembled WGS sequence"/>
</dbReference>
<dbReference type="PANTHER" id="PTHR46033">
    <property type="entry name" value="PROTEIN MAIN-LIKE 2"/>
    <property type="match status" value="1"/>
</dbReference>
<protein>
    <recommendedName>
        <fullName evidence="2">Aminotransferase-like plant mobile domain-containing protein</fullName>
    </recommendedName>
</protein>
<gene>
    <name evidence="3" type="ORF">RHSIM_Rhsim01G0118200</name>
</gene>
<feature type="compositionally biased region" description="Acidic residues" evidence="1">
    <location>
        <begin position="560"/>
        <end position="572"/>
    </location>
</feature>
<feature type="compositionally biased region" description="Basic residues" evidence="1">
    <location>
        <begin position="474"/>
        <end position="485"/>
    </location>
</feature>
<reference evidence="3" key="1">
    <citation type="submission" date="2019-11" db="EMBL/GenBank/DDBJ databases">
        <authorList>
            <person name="Liu Y."/>
            <person name="Hou J."/>
            <person name="Li T.-Q."/>
            <person name="Guan C.-H."/>
            <person name="Wu X."/>
            <person name="Wu H.-Z."/>
            <person name="Ling F."/>
            <person name="Zhang R."/>
            <person name="Shi X.-G."/>
            <person name="Ren J.-P."/>
            <person name="Chen E.-F."/>
            <person name="Sun J.-M."/>
        </authorList>
    </citation>
    <scope>NUCLEOTIDE SEQUENCE</scope>
    <source>
        <strain evidence="3">Adult_tree_wgs_1</strain>
        <tissue evidence="3">Leaves</tissue>
    </source>
</reference>
<dbReference type="GO" id="GO:0010073">
    <property type="term" value="P:meristem maintenance"/>
    <property type="evidence" value="ECO:0007669"/>
    <property type="project" value="InterPro"/>
</dbReference>
<dbReference type="EMBL" id="WJXA01000001">
    <property type="protein sequence ID" value="KAF7154609.1"/>
    <property type="molecule type" value="Genomic_DNA"/>
</dbReference>
<organism evidence="3 4">
    <name type="scientific">Rhododendron simsii</name>
    <name type="common">Sims's rhododendron</name>
    <dbReference type="NCBI Taxonomy" id="118357"/>
    <lineage>
        <taxon>Eukaryota</taxon>
        <taxon>Viridiplantae</taxon>
        <taxon>Streptophyta</taxon>
        <taxon>Embryophyta</taxon>
        <taxon>Tracheophyta</taxon>
        <taxon>Spermatophyta</taxon>
        <taxon>Magnoliopsida</taxon>
        <taxon>eudicotyledons</taxon>
        <taxon>Gunneridae</taxon>
        <taxon>Pentapetalae</taxon>
        <taxon>asterids</taxon>
        <taxon>Ericales</taxon>
        <taxon>Ericaceae</taxon>
        <taxon>Ericoideae</taxon>
        <taxon>Rhodoreae</taxon>
        <taxon>Rhododendron</taxon>
    </lineage>
</organism>
<dbReference type="Pfam" id="PF10536">
    <property type="entry name" value="PMD"/>
    <property type="match status" value="1"/>
</dbReference>
<proteinExistence type="predicted"/>
<comment type="caution">
    <text evidence="3">The sequence shown here is derived from an EMBL/GenBank/DDBJ whole genome shotgun (WGS) entry which is preliminary data.</text>
</comment>
<evidence type="ECO:0000256" key="1">
    <source>
        <dbReference type="SAM" id="MobiDB-lite"/>
    </source>
</evidence>
<feature type="compositionally biased region" description="Acidic residues" evidence="1">
    <location>
        <begin position="580"/>
        <end position="610"/>
    </location>
</feature>
<feature type="domain" description="Aminotransferase-like plant mobile" evidence="2">
    <location>
        <begin position="61"/>
        <end position="304"/>
    </location>
</feature>
<evidence type="ECO:0000259" key="2">
    <source>
        <dbReference type="Pfam" id="PF10536"/>
    </source>
</evidence>
<sequence length="966" mass="106087">MRLSTRGSVALDPSNLSPADAKLVERLRRAYTEAGKYGSRFDREGRVRASPKSSKTSWGCWLRYFFKDLPPPGTVPPAGQASEIYGKMYDSDLHLAGFLVYWLSFFVIPEFPYEGPNYTVFPLTVSLARGDFVPLGPLFLGFLFHRLDQVHADTERSMGRYDMVSVVHTQFLMAFCFEHFPSLAPSPADISGGDEPRPRIMRWSGVSSTKPWGKRIDDADAFFPRPYAEPVEGALPTSFFSENDRVVDFQTEGVSASASALAAFAAACPCSLPALCAEGARSVLYRPDRVAQQFGYDQGAPGQAPPLKSYVESFRRFTRAFVGELTEGFTVVVLPRNDRETFFTANNRLAWRRNLDSFINYVRGVPEIPPFSDVYHRDVSLRSPKARQPGWRGKKSYWASPTATPAASRGITIAEPISTVIPPRLTLAKAKEQTSLQEQGPQLKRLRKGAPTRAARALSPEEIPASVASVGREGKKHTPSSKLKRKREDEEAHKGDSDSSIDDTVSLSRFFKLPRATQSSPGGTSVVAGKQVVVDLAEEESAGTESASEGGDGRNSEGVESSDVDDSGEDGNNENRSGDDDGDENLGDDEEGDSAEDENEENEGGNDGDGDEGRNGGGGVGEDLAVDTAHPTIEEDEEDDEGAGLIPRRRVPTEGFLSVPDINQLAPEAVPPPLVRPDAMKSTFDLFHRRVNVPPAYDLAAHFQAHDAAVALTNLTSAEVFADLQDDTLISLETPQVGFAAGNFAEGSSSLAGGVILQQHDEASTSHRQEVVGDDSDVRVVEPPVTEEEEVLSNEAFFGQFRLTRDETSFLSFIRDRFPHTFFKIRGLYSLTMGRMQLQCLHHFLLSIKDIRVCDLDLSQIEEIGQTVQNFDKLGLDIWWVYKELDAAKIMRENDKLWRRCVGAKAALGEAQVALAKARDAVAAAEAVVEERRLAYERMAEETRLGDRLIDVPLCDADPFLKNVLG</sequence>
<dbReference type="InterPro" id="IPR044824">
    <property type="entry name" value="MAIN-like"/>
</dbReference>